<evidence type="ECO:0000256" key="2">
    <source>
        <dbReference type="ARBA" id="ARBA00018672"/>
    </source>
</evidence>
<feature type="domain" description="Response regulatory" evidence="12">
    <location>
        <begin position="3"/>
        <end position="120"/>
    </location>
</feature>
<evidence type="ECO:0000259" key="11">
    <source>
        <dbReference type="PROSITE" id="PS01124"/>
    </source>
</evidence>
<protein>
    <recommendedName>
        <fullName evidence="2">Stage 0 sporulation protein A homolog</fullName>
    </recommendedName>
</protein>
<dbReference type="GO" id="GO:0043565">
    <property type="term" value="F:sequence-specific DNA binding"/>
    <property type="evidence" value="ECO:0007669"/>
    <property type="project" value="InterPro"/>
</dbReference>
<proteinExistence type="predicted"/>
<dbReference type="PROSITE" id="PS01124">
    <property type="entry name" value="HTH_ARAC_FAMILY_2"/>
    <property type="match status" value="1"/>
</dbReference>
<dbReference type="GO" id="GO:0003700">
    <property type="term" value="F:DNA-binding transcription factor activity"/>
    <property type="evidence" value="ECO:0007669"/>
    <property type="project" value="InterPro"/>
</dbReference>
<dbReference type="InterPro" id="IPR018062">
    <property type="entry name" value="HTH_AraC-typ_CS"/>
</dbReference>
<comment type="function">
    <text evidence="9">May play the central regulatory role in sporulation. It may be an element of the effector pathway responsible for the activation of sporulation genes in response to nutritional stress. Spo0A may act in concert with spo0H (a sigma factor) to control the expression of some genes that are critical to the sporulation process.</text>
</comment>
<dbReference type="PATRIC" id="fig|1121326.3.peg.357"/>
<keyword evidence="14" id="KW-1185">Reference proteome</keyword>
<keyword evidence="7" id="KW-0238">DNA-binding</keyword>
<dbReference type="InterPro" id="IPR001789">
    <property type="entry name" value="Sig_transdc_resp-reg_receiver"/>
</dbReference>
<evidence type="ECO:0000256" key="5">
    <source>
        <dbReference type="ARBA" id="ARBA00023012"/>
    </source>
</evidence>
<comment type="caution">
    <text evidence="13">The sequence shown here is derived from an EMBL/GenBank/DDBJ whole genome shotgun (WGS) entry which is preliminary data.</text>
</comment>
<dbReference type="OrthoDB" id="384217at2"/>
<evidence type="ECO:0000256" key="10">
    <source>
        <dbReference type="PROSITE-ProRule" id="PRU00169"/>
    </source>
</evidence>
<dbReference type="InterPro" id="IPR011006">
    <property type="entry name" value="CheY-like_superfamily"/>
</dbReference>
<evidence type="ECO:0000256" key="8">
    <source>
        <dbReference type="ARBA" id="ARBA00023163"/>
    </source>
</evidence>
<reference evidence="13 14" key="1">
    <citation type="submission" date="2016-04" db="EMBL/GenBank/DDBJ databases">
        <title>Genome sequence of Clostridium magnum DSM 2767.</title>
        <authorList>
            <person name="Poehlein A."/>
            <person name="Uhlig R."/>
            <person name="Fischer R."/>
            <person name="Bahl H."/>
            <person name="Daniel R."/>
        </authorList>
    </citation>
    <scope>NUCLEOTIDE SEQUENCE [LARGE SCALE GENOMIC DNA]</scope>
    <source>
        <strain evidence="13 14">DSM 2767</strain>
    </source>
</reference>
<accession>A0A161XFP3</accession>
<dbReference type="Proteomes" id="UP000076603">
    <property type="component" value="Unassembled WGS sequence"/>
</dbReference>
<keyword evidence="5" id="KW-0902">Two-component regulatory system</keyword>
<dbReference type="PROSITE" id="PS50110">
    <property type="entry name" value="RESPONSE_REGULATORY"/>
    <property type="match status" value="1"/>
</dbReference>
<dbReference type="InterPro" id="IPR051552">
    <property type="entry name" value="HptR"/>
</dbReference>
<dbReference type="PANTHER" id="PTHR42713:SF3">
    <property type="entry name" value="TRANSCRIPTIONAL REGULATORY PROTEIN HPTR"/>
    <property type="match status" value="1"/>
</dbReference>
<dbReference type="Gene3D" id="3.40.50.2300">
    <property type="match status" value="1"/>
</dbReference>
<evidence type="ECO:0000256" key="7">
    <source>
        <dbReference type="ARBA" id="ARBA00023125"/>
    </source>
</evidence>
<evidence type="ECO:0000256" key="4">
    <source>
        <dbReference type="ARBA" id="ARBA00022553"/>
    </source>
</evidence>
<dbReference type="Gene3D" id="1.10.10.60">
    <property type="entry name" value="Homeodomain-like"/>
    <property type="match status" value="2"/>
</dbReference>
<evidence type="ECO:0000256" key="6">
    <source>
        <dbReference type="ARBA" id="ARBA00023015"/>
    </source>
</evidence>
<dbReference type="GO" id="GO:0000160">
    <property type="term" value="P:phosphorelay signal transduction system"/>
    <property type="evidence" value="ECO:0007669"/>
    <property type="project" value="UniProtKB-KW"/>
</dbReference>
<comment type="subcellular location">
    <subcellularLocation>
        <location evidence="1">Cytoplasm</location>
    </subcellularLocation>
</comment>
<dbReference type="InterPro" id="IPR018060">
    <property type="entry name" value="HTH_AraC"/>
</dbReference>
<organism evidence="13 14">
    <name type="scientific">Clostridium magnum DSM 2767</name>
    <dbReference type="NCBI Taxonomy" id="1121326"/>
    <lineage>
        <taxon>Bacteria</taxon>
        <taxon>Bacillati</taxon>
        <taxon>Bacillota</taxon>
        <taxon>Clostridia</taxon>
        <taxon>Eubacteriales</taxon>
        <taxon>Clostridiaceae</taxon>
        <taxon>Clostridium</taxon>
    </lineage>
</organism>
<feature type="domain" description="HTH araC/xylS-type" evidence="11">
    <location>
        <begin position="300"/>
        <end position="399"/>
    </location>
</feature>
<dbReference type="InterPro" id="IPR009057">
    <property type="entry name" value="Homeodomain-like_sf"/>
</dbReference>
<sequence length="402" mass="46297">MYKLIIADDEARIRRGLRNSMNWNELNIEIIGEAEDGEIALNLAKEKMPNIMLVDICMPFVNGLDLIKQLKDITENCIIIIITGFDEFEYIHEALKLKVFDYILKPVNRDNLKETILKAVNELNKIEEKKNYLEWANRHLDDNLSALKASFLSKWLNGNLQHEDVVKELSFFNIKLGKNIGMIAIKVIERLNLDVYSNGWDKELINFAIINIAGDLLGDPESIVSFVDEDNNIIIITNIENIEEWLKIGSEIGDKVNSYIHYTVSIEQKKILNDILGVKNAYKDIIHDISKKRNYKPVVNLAVKYIDRNYFLNHLSLDSVSENLNLSPSYLSKLLKQETGLSFIDYLTSVRIKRAIDIMSDPTVKIYQIAELVGYNNQHYFCKAFKKITGFSPKEYRGGNNN</sequence>
<evidence type="ECO:0000313" key="14">
    <source>
        <dbReference type="Proteomes" id="UP000076603"/>
    </source>
</evidence>
<evidence type="ECO:0000259" key="12">
    <source>
        <dbReference type="PROSITE" id="PS50110"/>
    </source>
</evidence>
<feature type="modified residue" description="4-aspartylphosphate" evidence="10">
    <location>
        <position position="55"/>
    </location>
</feature>
<keyword evidence="8" id="KW-0804">Transcription</keyword>
<evidence type="ECO:0000313" key="13">
    <source>
        <dbReference type="EMBL" id="KZL93356.1"/>
    </source>
</evidence>
<dbReference type="PROSITE" id="PS00041">
    <property type="entry name" value="HTH_ARAC_FAMILY_1"/>
    <property type="match status" value="1"/>
</dbReference>
<dbReference type="SMART" id="SM00342">
    <property type="entry name" value="HTH_ARAC"/>
    <property type="match status" value="1"/>
</dbReference>
<dbReference type="STRING" id="1121326.CLMAG_03800"/>
<dbReference type="SMART" id="SM00448">
    <property type="entry name" value="REC"/>
    <property type="match status" value="1"/>
</dbReference>
<evidence type="ECO:0000256" key="9">
    <source>
        <dbReference type="ARBA" id="ARBA00024867"/>
    </source>
</evidence>
<dbReference type="InterPro" id="IPR020449">
    <property type="entry name" value="Tscrpt_reg_AraC-type_HTH"/>
</dbReference>
<dbReference type="PANTHER" id="PTHR42713">
    <property type="entry name" value="HISTIDINE KINASE-RELATED"/>
    <property type="match status" value="1"/>
</dbReference>
<dbReference type="RefSeq" id="WP_066617151.1">
    <property type="nucleotide sequence ID" value="NZ_FQXL01000015.1"/>
</dbReference>
<dbReference type="EMBL" id="LWAE01000001">
    <property type="protein sequence ID" value="KZL93356.1"/>
    <property type="molecule type" value="Genomic_DNA"/>
</dbReference>
<evidence type="ECO:0000256" key="1">
    <source>
        <dbReference type="ARBA" id="ARBA00004496"/>
    </source>
</evidence>
<evidence type="ECO:0000256" key="3">
    <source>
        <dbReference type="ARBA" id="ARBA00022490"/>
    </source>
</evidence>
<dbReference type="PRINTS" id="PR00032">
    <property type="entry name" value="HTHARAC"/>
</dbReference>
<dbReference type="Pfam" id="PF00072">
    <property type="entry name" value="Response_reg"/>
    <property type="match status" value="1"/>
</dbReference>
<dbReference type="AlphaFoldDB" id="A0A161XFP3"/>
<dbReference type="CDD" id="cd17536">
    <property type="entry name" value="REC_YesN-like"/>
    <property type="match status" value="1"/>
</dbReference>
<keyword evidence="4 10" id="KW-0597">Phosphoprotein</keyword>
<dbReference type="SUPFAM" id="SSF52172">
    <property type="entry name" value="CheY-like"/>
    <property type="match status" value="1"/>
</dbReference>
<dbReference type="SUPFAM" id="SSF46689">
    <property type="entry name" value="Homeodomain-like"/>
    <property type="match status" value="1"/>
</dbReference>
<keyword evidence="3" id="KW-0963">Cytoplasm</keyword>
<dbReference type="GO" id="GO:0005737">
    <property type="term" value="C:cytoplasm"/>
    <property type="evidence" value="ECO:0007669"/>
    <property type="project" value="UniProtKB-SubCell"/>
</dbReference>
<name>A0A161XFP3_9CLOT</name>
<dbReference type="Pfam" id="PF12833">
    <property type="entry name" value="HTH_18"/>
    <property type="match status" value="1"/>
</dbReference>
<keyword evidence="6" id="KW-0805">Transcription regulation</keyword>
<gene>
    <name evidence="13" type="ORF">CLMAG_03800</name>
</gene>